<proteinExistence type="inferred from homology"/>
<evidence type="ECO:0000313" key="4">
    <source>
        <dbReference type="Proteomes" id="UP000016462"/>
    </source>
</evidence>
<evidence type="ECO:0000313" key="3">
    <source>
        <dbReference type="EMBL" id="ERG65068.1"/>
    </source>
</evidence>
<dbReference type="Pfam" id="PF12840">
    <property type="entry name" value="HTH_20"/>
    <property type="match status" value="1"/>
</dbReference>
<dbReference type="InterPro" id="IPR036388">
    <property type="entry name" value="WH-like_DNA-bd_sf"/>
</dbReference>
<accession>U1LCZ1</accession>
<dbReference type="Gene3D" id="3.30.530.20">
    <property type="match status" value="1"/>
</dbReference>
<dbReference type="InterPro" id="IPR011991">
    <property type="entry name" value="ArsR-like_HTH"/>
</dbReference>
<dbReference type="CDD" id="cd00090">
    <property type="entry name" value="HTH_ARSR"/>
    <property type="match status" value="1"/>
</dbReference>
<dbReference type="InterPro" id="IPR023393">
    <property type="entry name" value="START-like_dom_sf"/>
</dbReference>
<dbReference type="InterPro" id="IPR001845">
    <property type="entry name" value="HTH_ArsR_DNA-bd_dom"/>
</dbReference>
<dbReference type="InterPro" id="IPR036390">
    <property type="entry name" value="WH_DNA-bd_sf"/>
</dbReference>
<dbReference type="Gene3D" id="1.10.10.10">
    <property type="entry name" value="Winged helix-like DNA-binding domain superfamily/Winged helix DNA-binding domain"/>
    <property type="match status" value="1"/>
</dbReference>
<reference evidence="3 4" key="1">
    <citation type="journal article" date="2013" name="Genome Announc.">
        <title>First draft genome sequence from a member of the genus agrococcus, isolated from modern microbialites.</title>
        <authorList>
            <person name="White R.A.III."/>
            <person name="Grassa C.J."/>
            <person name="Suttle C.A."/>
        </authorList>
    </citation>
    <scope>NUCLEOTIDE SEQUENCE [LARGE SCALE GENOMIC DNA]</scope>
    <source>
        <strain evidence="3 4">RW1</strain>
    </source>
</reference>
<dbReference type="SUPFAM" id="SSF46785">
    <property type="entry name" value="Winged helix' DNA-binding domain"/>
    <property type="match status" value="1"/>
</dbReference>
<dbReference type="EMBL" id="ASHR01000010">
    <property type="protein sequence ID" value="ERG65068.1"/>
    <property type="molecule type" value="Genomic_DNA"/>
</dbReference>
<dbReference type="RefSeq" id="WP_021009665.1">
    <property type="nucleotide sequence ID" value="NZ_ASHR01000010.1"/>
</dbReference>
<dbReference type="SUPFAM" id="SSF55961">
    <property type="entry name" value="Bet v1-like"/>
    <property type="match status" value="1"/>
</dbReference>
<dbReference type="InterPro" id="IPR013538">
    <property type="entry name" value="ASHA1/2-like_C"/>
</dbReference>
<dbReference type="GO" id="GO:0003700">
    <property type="term" value="F:DNA-binding transcription factor activity"/>
    <property type="evidence" value="ECO:0007669"/>
    <property type="project" value="InterPro"/>
</dbReference>
<dbReference type="Proteomes" id="UP000016462">
    <property type="component" value="Unassembled WGS sequence"/>
</dbReference>
<evidence type="ECO:0000259" key="2">
    <source>
        <dbReference type="SMART" id="SM00418"/>
    </source>
</evidence>
<keyword evidence="4" id="KW-1185">Reference proteome</keyword>
<comment type="similarity">
    <text evidence="1">Belongs to the AHA1 family.</text>
</comment>
<dbReference type="AlphaFoldDB" id="U1LCZ1"/>
<feature type="domain" description="HTH arsR-type" evidence="2">
    <location>
        <begin position="6"/>
        <end position="86"/>
    </location>
</feature>
<comment type="caution">
    <text evidence="3">The sequence shown here is derived from an EMBL/GenBank/DDBJ whole genome shotgun (WGS) entry which is preliminary data.</text>
</comment>
<dbReference type="Pfam" id="PF08327">
    <property type="entry name" value="AHSA1"/>
    <property type="match status" value="1"/>
</dbReference>
<dbReference type="SMART" id="SM00418">
    <property type="entry name" value="HTH_ARSR"/>
    <property type="match status" value="1"/>
</dbReference>
<sequence>MTQHDAVWSALSHPARRRILDALRERPASTGRLHEAIAAAGLSPSRFATQRHLQVLRDADLVLVTDRGRERENALNASALYQATIGWLDPASARSAHSLDSLRRLAEAPPHEETDMHEFHVRQAIEIAAPVARVWRALVDEPHRWWGSPYLLLEGSDQRLEFPQRAGGAVLERQGEASALWGIVTACEPGRAYAWTGQMGMGPAWIGEARFELEATDAGTRVTLVHDAMRLWGDDDVAGTGSGYDYGWADLNARLKAFVEDGAEHGTTGSNAEPEFEFVPSA</sequence>
<gene>
    <name evidence="3" type="ORF">L332_11535</name>
</gene>
<organism evidence="3 4">
    <name type="scientific">Agrococcus pavilionensis RW1</name>
    <dbReference type="NCBI Taxonomy" id="1330458"/>
    <lineage>
        <taxon>Bacteria</taxon>
        <taxon>Bacillati</taxon>
        <taxon>Actinomycetota</taxon>
        <taxon>Actinomycetes</taxon>
        <taxon>Micrococcales</taxon>
        <taxon>Microbacteriaceae</taxon>
        <taxon>Agrococcus</taxon>
    </lineage>
</organism>
<dbReference type="CDD" id="cd07814">
    <property type="entry name" value="SRPBCC_CalC_Aha1-like"/>
    <property type="match status" value="1"/>
</dbReference>
<protein>
    <recommendedName>
        <fullName evidence="2">HTH arsR-type domain-containing protein</fullName>
    </recommendedName>
</protein>
<evidence type="ECO:0000256" key="1">
    <source>
        <dbReference type="ARBA" id="ARBA00006817"/>
    </source>
</evidence>
<dbReference type="OrthoDB" id="9815653at2"/>
<name>U1LCZ1_9MICO</name>